<dbReference type="InterPro" id="IPR005467">
    <property type="entry name" value="His_kinase_dom"/>
</dbReference>
<dbReference type="PANTHER" id="PTHR45339">
    <property type="entry name" value="HYBRID SIGNAL TRANSDUCTION HISTIDINE KINASE J"/>
    <property type="match status" value="1"/>
</dbReference>
<dbReference type="FunFam" id="3.30.565.10:FF:000010">
    <property type="entry name" value="Sensor histidine kinase RcsC"/>
    <property type="match status" value="1"/>
</dbReference>
<dbReference type="KEGG" id="mcg:GL4_0452"/>
<dbReference type="PANTHER" id="PTHR45339:SF1">
    <property type="entry name" value="HYBRID SIGNAL TRANSDUCTION HISTIDINE KINASE J"/>
    <property type="match status" value="1"/>
</dbReference>
<dbReference type="CDD" id="cd17546">
    <property type="entry name" value="REC_hyHK_CKI1_RcsC-like"/>
    <property type="match status" value="1"/>
</dbReference>
<dbReference type="InterPro" id="IPR036097">
    <property type="entry name" value="HisK_dim/P_sf"/>
</dbReference>
<dbReference type="InterPro" id="IPR003661">
    <property type="entry name" value="HisK_dim/P_dom"/>
</dbReference>
<dbReference type="PROSITE" id="PS50109">
    <property type="entry name" value="HIS_KIN"/>
    <property type="match status" value="1"/>
</dbReference>
<keyword evidence="6" id="KW-0418">Kinase</keyword>
<dbReference type="HOGENOM" id="CLU_000445_114_15_5"/>
<keyword evidence="12" id="KW-1133">Transmembrane helix</keyword>
<dbReference type="Pfam" id="PF00072">
    <property type="entry name" value="Response_reg"/>
    <property type="match status" value="1"/>
</dbReference>
<evidence type="ECO:0000256" key="9">
    <source>
        <dbReference type="ARBA" id="ARBA00064003"/>
    </source>
</evidence>
<evidence type="ECO:0000256" key="5">
    <source>
        <dbReference type="ARBA" id="ARBA00022741"/>
    </source>
</evidence>
<evidence type="ECO:0000256" key="10">
    <source>
        <dbReference type="ARBA" id="ARBA00068150"/>
    </source>
</evidence>
<evidence type="ECO:0000259" key="13">
    <source>
        <dbReference type="PROSITE" id="PS50109"/>
    </source>
</evidence>
<dbReference type="GO" id="GO:0005524">
    <property type="term" value="F:ATP binding"/>
    <property type="evidence" value="ECO:0007669"/>
    <property type="project" value="UniProtKB-KW"/>
</dbReference>
<evidence type="ECO:0000256" key="1">
    <source>
        <dbReference type="ARBA" id="ARBA00000085"/>
    </source>
</evidence>
<evidence type="ECO:0000256" key="3">
    <source>
        <dbReference type="ARBA" id="ARBA00022553"/>
    </source>
</evidence>
<keyword evidence="8" id="KW-0902">Two-component regulatory system</keyword>
<dbReference type="InterPro" id="IPR036890">
    <property type="entry name" value="HATPase_C_sf"/>
</dbReference>
<keyword evidence="5" id="KW-0547">Nucleotide-binding</keyword>
<keyword evidence="12" id="KW-0812">Transmembrane</keyword>
<dbReference type="SMART" id="SM00388">
    <property type="entry name" value="HisKA"/>
    <property type="match status" value="1"/>
</dbReference>
<evidence type="ECO:0000256" key="6">
    <source>
        <dbReference type="ARBA" id="ARBA00022777"/>
    </source>
</evidence>
<dbReference type="PROSITE" id="PS50110">
    <property type="entry name" value="RESPONSE_REGULATORY"/>
    <property type="match status" value="1"/>
</dbReference>
<keyword evidence="4" id="KW-0808">Transferase</keyword>
<evidence type="ECO:0000256" key="2">
    <source>
        <dbReference type="ARBA" id="ARBA00012438"/>
    </source>
</evidence>
<gene>
    <name evidence="16" type="ORF">GL4_0452</name>
</gene>
<dbReference type="Pfam" id="PF00512">
    <property type="entry name" value="HisKA"/>
    <property type="match status" value="1"/>
</dbReference>
<dbReference type="GO" id="GO:0000155">
    <property type="term" value="F:phosphorelay sensor kinase activity"/>
    <property type="evidence" value="ECO:0007669"/>
    <property type="project" value="InterPro"/>
</dbReference>
<evidence type="ECO:0000256" key="7">
    <source>
        <dbReference type="ARBA" id="ARBA00022840"/>
    </source>
</evidence>
<dbReference type="SUPFAM" id="SSF55874">
    <property type="entry name" value="ATPase domain of HSP90 chaperone/DNA topoisomerase II/histidine kinase"/>
    <property type="match status" value="1"/>
</dbReference>
<dbReference type="EMBL" id="AP014648">
    <property type="protein sequence ID" value="BAQ15919.1"/>
    <property type="molecule type" value="Genomic_DNA"/>
</dbReference>
<dbReference type="OrthoDB" id="9801651at2"/>
<dbReference type="SUPFAM" id="SSF52172">
    <property type="entry name" value="CheY-like"/>
    <property type="match status" value="1"/>
</dbReference>
<evidence type="ECO:0000259" key="15">
    <source>
        <dbReference type="PROSITE" id="PS50112"/>
    </source>
</evidence>
<name>A0A0A8K1R1_9HYPH</name>
<evidence type="ECO:0000256" key="11">
    <source>
        <dbReference type="PROSITE-ProRule" id="PRU00169"/>
    </source>
</evidence>
<comment type="catalytic activity">
    <reaction evidence="1">
        <text>ATP + protein L-histidine = ADP + protein N-phospho-L-histidine.</text>
        <dbReference type="EC" id="2.7.13.3"/>
    </reaction>
</comment>
<evidence type="ECO:0000313" key="17">
    <source>
        <dbReference type="Proteomes" id="UP000031643"/>
    </source>
</evidence>
<dbReference type="Gene3D" id="3.30.450.20">
    <property type="entry name" value="PAS domain"/>
    <property type="match status" value="1"/>
</dbReference>
<dbReference type="SUPFAM" id="SSF55785">
    <property type="entry name" value="PYP-like sensor domain (PAS domain)"/>
    <property type="match status" value="1"/>
</dbReference>
<dbReference type="InterPro" id="IPR011006">
    <property type="entry name" value="CheY-like_superfamily"/>
</dbReference>
<feature type="domain" description="Response regulatory" evidence="14">
    <location>
        <begin position="619"/>
        <end position="746"/>
    </location>
</feature>
<dbReference type="STRING" id="1384459.GL4_0452"/>
<dbReference type="RefSeq" id="WP_156137351.1">
    <property type="nucleotide sequence ID" value="NZ_AP014648.1"/>
</dbReference>
<keyword evidence="7" id="KW-0067">ATP-binding</keyword>
<sequence length="757" mass="80108">MQYTNWQSSGADGAGGVRAPLTIAALALALIGLCLLGLGGTGTLALAPLMLGFALLVVAMRLHPAPDHSRLAALADRLNNDIESIKDLQWEIRERERRYRDLLDHQDEVIARRDADGNLSFVNDAFCRTFGVARDEVIGAPLTLPILASDSGPQSDETGAGRSTRVIELNTASGPRWFVWEDFALPCEDGRDGEVQSVARDVTEQRAAELALARARDEAMTANQAKSQFLAAMSHEIRTPMNGILGMTGLLLDTKLSPEQLTYARAISASATTLLSLIDEVLDFSKIEAGKMELRPAPFDLSEAVQGVVELLAPRAREKGLEIGWIVAPDLPTRIVGDEMRVRQVLINLVGNAIKFTEIGGVSLSVSGASDPSNPDQALLRFDVTDTGPGVRDDALERIFAEFEQADQGPTRRHGGTGLGLTISKRLVQAMGGDIRVASRPGMGTTFSVEIPLEAPADTPPLGAAWPKPLPGERVLILLEGRTEATVAEDLIASAGASVACVARAEAASVAQRAAQEGAPFTGLLTDMANAEYGARSLVPLLGRAEGQSEPRLVVVIDPGERDAYAGLADQGPTAFLVRPVRPISALTRLFAPLEATRKPVHRLGGGSPTRTLPASGFSVLLAEDNDINALLARTVLVKAGASVTRVRDGAEAIANVKAALGTGAGIDLILMDIHMPNIGGIEAAARIRALYPGSAEPGNGRPPIVALTANAYAEDGDSYLAAGLDDYLAKPFEKRDLQELVARWQEDPLEAEAGAA</sequence>
<evidence type="ECO:0000259" key="14">
    <source>
        <dbReference type="PROSITE" id="PS50110"/>
    </source>
</evidence>
<dbReference type="InterPro" id="IPR013767">
    <property type="entry name" value="PAS_fold"/>
</dbReference>
<dbReference type="SMART" id="SM00091">
    <property type="entry name" value="PAS"/>
    <property type="match status" value="1"/>
</dbReference>
<dbReference type="FunFam" id="1.10.287.130:FF:000002">
    <property type="entry name" value="Two-component osmosensing histidine kinase"/>
    <property type="match status" value="1"/>
</dbReference>
<comment type="subunit">
    <text evidence="9">At low DSF concentrations, interacts with RpfF.</text>
</comment>
<dbReference type="InterPro" id="IPR003594">
    <property type="entry name" value="HATPase_dom"/>
</dbReference>
<dbReference type="Pfam" id="PF00989">
    <property type="entry name" value="PAS"/>
    <property type="match status" value="1"/>
</dbReference>
<dbReference type="SUPFAM" id="SSF47384">
    <property type="entry name" value="Homodimeric domain of signal transducing histidine kinase"/>
    <property type="match status" value="1"/>
</dbReference>
<reference evidence="16 17" key="1">
    <citation type="submission" date="2014-09" db="EMBL/GenBank/DDBJ databases">
        <title>Genome sequencing of Methyloceanibacter caenitepidi Gela4.</title>
        <authorList>
            <person name="Takeuchi M."/>
            <person name="Susumu S."/>
            <person name="Kamagata Y."/>
            <person name="Oshima K."/>
            <person name="Hattori M."/>
            <person name="Iwasaki W."/>
        </authorList>
    </citation>
    <scope>NUCLEOTIDE SEQUENCE [LARGE SCALE GENOMIC DNA]</scope>
    <source>
        <strain evidence="16 17">Gela4</strain>
    </source>
</reference>
<dbReference type="Gene3D" id="3.40.50.2300">
    <property type="match status" value="1"/>
</dbReference>
<keyword evidence="12" id="KW-0472">Membrane</keyword>
<dbReference type="SMART" id="SM00387">
    <property type="entry name" value="HATPase_c"/>
    <property type="match status" value="1"/>
</dbReference>
<dbReference type="SMART" id="SM00448">
    <property type="entry name" value="REC"/>
    <property type="match status" value="1"/>
</dbReference>
<feature type="domain" description="Histidine kinase" evidence="13">
    <location>
        <begin position="232"/>
        <end position="455"/>
    </location>
</feature>
<keyword evidence="3 11" id="KW-0597">Phosphoprotein</keyword>
<evidence type="ECO:0000256" key="12">
    <source>
        <dbReference type="SAM" id="Phobius"/>
    </source>
</evidence>
<accession>A0A0A8K1R1</accession>
<feature type="modified residue" description="4-aspartylphosphate" evidence="11">
    <location>
        <position position="673"/>
    </location>
</feature>
<feature type="transmembrane region" description="Helical" evidence="12">
    <location>
        <begin position="21"/>
        <end position="38"/>
    </location>
</feature>
<dbReference type="PROSITE" id="PS50112">
    <property type="entry name" value="PAS"/>
    <property type="match status" value="1"/>
</dbReference>
<proteinExistence type="predicted"/>
<evidence type="ECO:0000313" key="16">
    <source>
        <dbReference type="EMBL" id="BAQ15919.1"/>
    </source>
</evidence>
<dbReference type="PRINTS" id="PR00344">
    <property type="entry name" value="BCTRLSENSOR"/>
</dbReference>
<dbReference type="InterPro" id="IPR000014">
    <property type="entry name" value="PAS"/>
</dbReference>
<dbReference type="Pfam" id="PF02518">
    <property type="entry name" value="HATPase_c"/>
    <property type="match status" value="1"/>
</dbReference>
<dbReference type="InterPro" id="IPR035965">
    <property type="entry name" value="PAS-like_dom_sf"/>
</dbReference>
<protein>
    <recommendedName>
        <fullName evidence="10">Sensory/regulatory protein RpfC</fullName>
        <ecNumber evidence="2">2.7.13.3</ecNumber>
    </recommendedName>
</protein>
<dbReference type="Proteomes" id="UP000031643">
    <property type="component" value="Chromosome"/>
</dbReference>
<dbReference type="CDD" id="cd16922">
    <property type="entry name" value="HATPase_EvgS-ArcB-TorS-like"/>
    <property type="match status" value="1"/>
</dbReference>
<dbReference type="CDD" id="cd00130">
    <property type="entry name" value="PAS"/>
    <property type="match status" value="1"/>
</dbReference>
<evidence type="ECO:0000256" key="4">
    <source>
        <dbReference type="ARBA" id="ARBA00022679"/>
    </source>
</evidence>
<dbReference type="Gene3D" id="3.30.565.10">
    <property type="entry name" value="Histidine kinase-like ATPase, C-terminal domain"/>
    <property type="match status" value="1"/>
</dbReference>
<dbReference type="InterPro" id="IPR004358">
    <property type="entry name" value="Sig_transdc_His_kin-like_C"/>
</dbReference>
<feature type="domain" description="PAS" evidence="15">
    <location>
        <begin position="95"/>
        <end position="151"/>
    </location>
</feature>
<evidence type="ECO:0000256" key="8">
    <source>
        <dbReference type="ARBA" id="ARBA00023012"/>
    </source>
</evidence>
<dbReference type="CDD" id="cd00082">
    <property type="entry name" value="HisKA"/>
    <property type="match status" value="1"/>
</dbReference>
<dbReference type="Gene3D" id="1.10.287.130">
    <property type="match status" value="1"/>
</dbReference>
<keyword evidence="17" id="KW-1185">Reference proteome</keyword>
<dbReference type="EC" id="2.7.13.3" evidence="2"/>
<organism evidence="16 17">
    <name type="scientific">Methyloceanibacter caenitepidi</name>
    <dbReference type="NCBI Taxonomy" id="1384459"/>
    <lineage>
        <taxon>Bacteria</taxon>
        <taxon>Pseudomonadati</taxon>
        <taxon>Pseudomonadota</taxon>
        <taxon>Alphaproteobacteria</taxon>
        <taxon>Hyphomicrobiales</taxon>
        <taxon>Hyphomicrobiaceae</taxon>
        <taxon>Methyloceanibacter</taxon>
    </lineage>
</organism>
<dbReference type="AlphaFoldDB" id="A0A0A8K1R1"/>
<dbReference type="InterPro" id="IPR001789">
    <property type="entry name" value="Sig_transdc_resp-reg_receiver"/>
</dbReference>
<dbReference type="NCBIfam" id="TIGR00229">
    <property type="entry name" value="sensory_box"/>
    <property type="match status" value="1"/>
</dbReference>